<dbReference type="Proteomes" id="UP000663829">
    <property type="component" value="Unassembled WGS sequence"/>
</dbReference>
<dbReference type="Proteomes" id="UP000681722">
    <property type="component" value="Unassembled WGS sequence"/>
</dbReference>
<protein>
    <submittedName>
        <fullName evidence="1">Uncharacterized protein</fullName>
    </submittedName>
</protein>
<dbReference type="AlphaFoldDB" id="A0A815P0Z3"/>
<dbReference type="EMBL" id="CAJOBC010084511">
    <property type="protein sequence ID" value="CAF4318105.1"/>
    <property type="molecule type" value="Genomic_DNA"/>
</dbReference>
<gene>
    <name evidence="1" type="ORF">GPM918_LOCUS34422</name>
    <name evidence="2" type="ORF">SRO942_LOCUS35119</name>
</gene>
<evidence type="ECO:0000313" key="1">
    <source>
        <dbReference type="EMBL" id="CAF1442520.1"/>
    </source>
</evidence>
<reference evidence="1" key="1">
    <citation type="submission" date="2021-02" db="EMBL/GenBank/DDBJ databases">
        <authorList>
            <person name="Nowell W R."/>
        </authorList>
    </citation>
    <scope>NUCLEOTIDE SEQUENCE</scope>
</reference>
<name>A0A815P0Z3_9BILA</name>
<comment type="caution">
    <text evidence="1">The sequence shown here is derived from an EMBL/GenBank/DDBJ whole genome shotgun (WGS) entry which is preliminary data.</text>
</comment>
<dbReference type="EMBL" id="CAJNOQ010019070">
    <property type="protein sequence ID" value="CAF1442520.1"/>
    <property type="molecule type" value="Genomic_DNA"/>
</dbReference>
<sequence length="178" mass="20753">MLSTHDNTHDKQHSSINDIELMDIDVIGGENIEKSCSSTILNDDTPDDNTTTYLPLCEEENDSDIDYDILDAYDSFINLDLNDNSENRPQQHHNDDEERLQLLKDIRIYKEKIHNNNNEAYDIPFARAYQSLLRKYNKRDFISLLFHLDGIGLCKSTRLKMWLFSSSVTELLPEFFST</sequence>
<keyword evidence="3" id="KW-1185">Reference proteome</keyword>
<organism evidence="1 3">
    <name type="scientific">Didymodactylos carnosus</name>
    <dbReference type="NCBI Taxonomy" id="1234261"/>
    <lineage>
        <taxon>Eukaryota</taxon>
        <taxon>Metazoa</taxon>
        <taxon>Spiralia</taxon>
        <taxon>Gnathifera</taxon>
        <taxon>Rotifera</taxon>
        <taxon>Eurotatoria</taxon>
        <taxon>Bdelloidea</taxon>
        <taxon>Philodinida</taxon>
        <taxon>Philodinidae</taxon>
        <taxon>Didymodactylos</taxon>
    </lineage>
</organism>
<proteinExistence type="predicted"/>
<accession>A0A815P0Z3</accession>
<evidence type="ECO:0000313" key="3">
    <source>
        <dbReference type="Proteomes" id="UP000663829"/>
    </source>
</evidence>
<evidence type="ECO:0000313" key="2">
    <source>
        <dbReference type="EMBL" id="CAF4318105.1"/>
    </source>
</evidence>